<dbReference type="AlphaFoldDB" id="A0A3R7KN90"/>
<dbReference type="InterPro" id="IPR001611">
    <property type="entry name" value="Leu-rich_rpt"/>
</dbReference>
<dbReference type="GO" id="GO:0006913">
    <property type="term" value="P:nucleocytoplasmic transport"/>
    <property type="evidence" value="ECO:0007669"/>
    <property type="project" value="TreeGrafter"/>
</dbReference>
<gene>
    <name evidence="6" type="ORF">BBI17_001793</name>
    <name evidence="7" type="ORF">BBO99_00001575</name>
    <name evidence="4" type="ORF">JM16_000831</name>
    <name evidence="5" type="ORF">JM18_001236</name>
</gene>
<dbReference type="Proteomes" id="UP000285883">
    <property type="component" value="Unassembled WGS sequence"/>
</dbReference>
<dbReference type="PANTHER" id="PTHR24113">
    <property type="entry name" value="RAN GTPASE-ACTIVATING PROTEIN 1"/>
    <property type="match status" value="1"/>
</dbReference>
<dbReference type="Pfam" id="PF13516">
    <property type="entry name" value="LRR_6"/>
    <property type="match status" value="7"/>
</dbReference>
<dbReference type="STRING" id="325452.A0A3R7KN90"/>
<dbReference type="GO" id="GO:0005096">
    <property type="term" value="F:GTPase activator activity"/>
    <property type="evidence" value="ECO:0007669"/>
    <property type="project" value="UniProtKB-KW"/>
</dbReference>
<dbReference type="Proteomes" id="UP000792063">
    <property type="component" value="Unassembled WGS sequence"/>
</dbReference>
<dbReference type="SMART" id="SM00368">
    <property type="entry name" value="LRR_RI"/>
    <property type="match status" value="9"/>
</dbReference>
<protein>
    <submittedName>
        <fullName evidence="7">Uncharacterized protein</fullName>
    </submittedName>
</protein>
<evidence type="ECO:0000313" key="6">
    <source>
        <dbReference type="EMBL" id="RLN38059.1"/>
    </source>
</evidence>
<dbReference type="GO" id="GO:0031267">
    <property type="term" value="F:small GTPase binding"/>
    <property type="evidence" value="ECO:0007669"/>
    <property type="project" value="TreeGrafter"/>
</dbReference>
<organism evidence="7 8">
    <name type="scientific">Phytophthora kernoviae</name>
    <dbReference type="NCBI Taxonomy" id="325452"/>
    <lineage>
        <taxon>Eukaryota</taxon>
        <taxon>Sar</taxon>
        <taxon>Stramenopiles</taxon>
        <taxon>Oomycota</taxon>
        <taxon>Peronosporomycetes</taxon>
        <taxon>Peronosporales</taxon>
        <taxon>Peronosporaceae</taxon>
        <taxon>Phytophthora</taxon>
    </lineage>
</organism>
<dbReference type="Gene3D" id="3.80.10.10">
    <property type="entry name" value="Ribonuclease Inhibitor"/>
    <property type="match status" value="4"/>
</dbReference>
<dbReference type="EMBL" id="MAYM02000497">
    <property type="protein sequence ID" value="RLN38059.1"/>
    <property type="molecule type" value="Genomic_DNA"/>
</dbReference>
<evidence type="ECO:0000313" key="5">
    <source>
        <dbReference type="EMBL" id="KAG2531400.1"/>
    </source>
</evidence>
<keyword evidence="3" id="KW-0677">Repeat</keyword>
<dbReference type="EMBL" id="JPWU03000019">
    <property type="protein sequence ID" value="KAG2531400.1"/>
    <property type="molecule type" value="Genomic_DNA"/>
</dbReference>
<sequence length="578" mass="63304">MQLNGDFGVEIFPFITLSTVSSSLTVLDLSFNELDDNFWMHWTTNLQGTIWPSLSILNLANNQFSARGLEALAAFVAQCPNLLQLDVSLNLLVSTSSGNGASVCSLRPLIDVLDAKDRKALQVVDLSCTGLTDSCISELIRADFSKEIMKLYLRSNALTDETAIMLGNALPHMNIEVLSLAGNTLGNCGAASLAFVLDQSSTLQTLDLDENQIGQDGIASFYHAISGMAVPFPLRYLHLGRNPNGSEDILKQMHTKLHEKIIETQLCFDLYVHVVTRTLRTSSRWELLEVLDLSGNEIGEKGVYEIGLFLALQPPLRVLNMSSNLITDKAITGLADGIEPNTKLQELLLDHNQITDAGAKQLYLQAFKANQQRRIRLSVGNSLTSECKVMLAAISQAHDLRKRFAKEFAGEEKLDFSGRALRQYGASAIIEELVATPTSKCRSIDFSRNGLGDEGAQAVAQLLRSYPHLEELDVSFNDIGDEGAFMLAEALAENSTLSSFSLHSVAEGSQAKTKLSEKGLCRLAQAIQSHKALARIDLRDNITSPTVVHGYVEMLHRNPSIQKFNGTVTAVFLARYDA</sequence>
<keyword evidence="8" id="KW-1185">Reference proteome</keyword>
<keyword evidence="1" id="KW-0343">GTPase activation</keyword>
<dbReference type="Proteomes" id="UP000785171">
    <property type="component" value="Unassembled WGS sequence"/>
</dbReference>
<dbReference type="SUPFAM" id="SSF52047">
    <property type="entry name" value="RNI-like"/>
    <property type="match status" value="3"/>
</dbReference>
<evidence type="ECO:0000313" key="9">
    <source>
        <dbReference type="Proteomes" id="UP000285883"/>
    </source>
</evidence>
<reference evidence="4" key="3">
    <citation type="submission" date="2020-06" db="EMBL/GenBank/DDBJ databases">
        <authorList>
            <person name="Studholme D.J."/>
        </authorList>
    </citation>
    <scope>NUCLEOTIDE SEQUENCE</scope>
    <source>
        <strain evidence="4">NZFS 2646</strain>
        <strain evidence="5">NZFS 3630</strain>
    </source>
</reference>
<dbReference type="GO" id="GO:0005634">
    <property type="term" value="C:nucleus"/>
    <property type="evidence" value="ECO:0007669"/>
    <property type="project" value="TreeGrafter"/>
</dbReference>
<evidence type="ECO:0000256" key="2">
    <source>
        <dbReference type="ARBA" id="ARBA00022614"/>
    </source>
</evidence>
<reference evidence="4" key="1">
    <citation type="journal article" date="2015" name="Genom Data">
        <title>Genome sequences of six Phytophthora species associated with forests in New Zealand.</title>
        <authorList>
            <person name="Studholme D.J."/>
            <person name="McDougal R.L."/>
            <person name="Sambles C."/>
            <person name="Hansen E."/>
            <person name="Hardy G."/>
            <person name="Grant M."/>
            <person name="Ganley R.J."/>
            <person name="Williams N.M."/>
        </authorList>
    </citation>
    <scope>NUCLEOTIDE SEQUENCE</scope>
    <source>
        <strain evidence="4">NZFS 2646</strain>
        <strain evidence="5">NZFS 3630</strain>
    </source>
</reference>
<evidence type="ECO:0000313" key="7">
    <source>
        <dbReference type="EMBL" id="RLN84113.1"/>
    </source>
</evidence>
<dbReference type="PANTHER" id="PTHR24113:SF12">
    <property type="entry name" value="RAN GTPASE-ACTIVATING PROTEIN 1"/>
    <property type="match status" value="1"/>
</dbReference>
<dbReference type="InterPro" id="IPR032675">
    <property type="entry name" value="LRR_dom_sf"/>
</dbReference>
<reference evidence="8 9" key="2">
    <citation type="submission" date="2018-07" db="EMBL/GenBank/DDBJ databases">
        <title>Genome sequencing of oomycete isolates from Chile give support for New Zealand origin for Phytophthora kernoviae and make available the first Nothophytophthora sp. genome.</title>
        <authorList>
            <person name="Studholme D.J."/>
            <person name="Sanfuentes E."/>
            <person name="Panda P."/>
            <person name="Hill R."/>
            <person name="Sambles C."/>
            <person name="Grant M."/>
            <person name="Williams N.M."/>
            <person name="Mcdougal R.L."/>
        </authorList>
    </citation>
    <scope>NUCLEOTIDE SEQUENCE [LARGE SCALE GENOMIC DNA]</scope>
    <source>
        <strain evidence="6">Chile2</strain>
        <strain evidence="7">Chile4</strain>
    </source>
</reference>
<dbReference type="GO" id="GO:0005829">
    <property type="term" value="C:cytosol"/>
    <property type="evidence" value="ECO:0007669"/>
    <property type="project" value="TreeGrafter"/>
</dbReference>
<dbReference type="EMBL" id="MBDN02000023">
    <property type="protein sequence ID" value="RLN84113.1"/>
    <property type="molecule type" value="Genomic_DNA"/>
</dbReference>
<evidence type="ECO:0000256" key="3">
    <source>
        <dbReference type="ARBA" id="ARBA00022737"/>
    </source>
</evidence>
<comment type="caution">
    <text evidence="7">The sequence shown here is derived from an EMBL/GenBank/DDBJ whole genome shotgun (WGS) entry which is preliminary data.</text>
</comment>
<keyword evidence="2" id="KW-0433">Leucine-rich repeat</keyword>
<accession>A0A3R7KN90</accession>
<dbReference type="EMBL" id="JPWV03000029">
    <property type="protein sequence ID" value="KAG2529444.1"/>
    <property type="molecule type" value="Genomic_DNA"/>
</dbReference>
<evidence type="ECO:0000313" key="8">
    <source>
        <dbReference type="Proteomes" id="UP000285624"/>
    </source>
</evidence>
<dbReference type="InterPro" id="IPR027038">
    <property type="entry name" value="RanGap"/>
</dbReference>
<name>A0A3R7KN90_9STRA</name>
<dbReference type="GO" id="GO:0048471">
    <property type="term" value="C:perinuclear region of cytoplasm"/>
    <property type="evidence" value="ECO:0007669"/>
    <property type="project" value="TreeGrafter"/>
</dbReference>
<evidence type="ECO:0000313" key="4">
    <source>
        <dbReference type="EMBL" id="KAG2529444.1"/>
    </source>
</evidence>
<dbReference type="Proteomes" id="UP000285624">
    <property type="component" value="Unassembled WGS sequence"/>
</dbReference>
<evidence type="ECO:0000256" key="1">
    <source>
        <dbReference type="ARBA" id="ARBA00022468"/>
    </source>
</evidence>
<proteinExistence type="predicted"/>